<dbReference type="InterPro" id="IPR001845">
    <property type="entry name" value="HTH_ArsR_DNA-bd_dom"/>
</dbReference>
<keyword evidence="1" id="KW-0805">Transcription regulation</keyword>
<dbReference type="EMBL" id="FRAA01000003">
    <property type="protein sequence ID" value="SHK16492.1"/>
    <property type="molecule type" value="Genomic_DNA"/>
</dbReference>
<keyword evidence="2 5" id="KW-0238">DNA-binding</keyword>
<dbReference type="Pfam" id="PF01022">
    <property type="entry name" value="HTH_5"/>
    <property type="match status" value="1"/>
</dbReference>
<dbReference type="Gene3D" id="1.10.10.10">
    <property type="entry name" value="Winged helix-like DNA-binding domain superfamily/Winged helix DNA-binding domain"/>
    <property type="match status" value="1"/>
</dbReference>
<dbReference type="CDD" id="cd00090">
    <property type="entry name" value="HTH_ARSR"/>
    <property type="match status" value="1"/>
</dbReference>
<evidence type="ECO:0000256" key="3">
    <source>
        <dbReference type="ARBA" id="ARBA00023163"/>
    </source>
</evidence>
<dbReference type="Proteomes" id="UP000184474">
    <property type="component" value="Unassembled WGS sequence"/>
</dbReference>
<keyword evidence="3" id="KW-0804">Transcription</keyword>
<accession>A0A1M6Q8B3</accession>
<dbReference type="PRINTS" id="PR00778">
    <property type="entry name" value="HTHARSR"/>
</dbReference>
<organism evidence="5 6">
    <name type="scientific">Reichenbachiella agariperforans</name>
    <dbReference type="NCBI Taxonomy" id="156994"/>
    <lineage>
        <taxon>Bacteria</taxon>
        <taxon>Pseudomonadati</taxon>
        <taxon>Bacteroidota</taxon>
        <taxon>Cytophagia</taxon>
        <taxon>Cytophagales</taxon>
        <taxon>Reichenbachiellaceae</taxon>
        <taxon>Reichenbachiella</taxon>
    </lineage>
</organism>
<dbReference type="NCBIfam" id="NF033788">
    <property type="entry name" value="HTH_metalloreg"/>
    <property type="match status" value="1"/>
</dbReference>
<evidence type="ECO:0000256" key="1">
    <source>
        <dbReference type="ARBA" id="ARBA00023015"/>
    </source>
</evidence>
<dbReference type="InterPro" id="IPR036390">
    <property type="entry name" value="WH_DNA-bd_sf"/>
</dbReference>
<evidence type="ECO:0000313" key="6">
    <source>
        <dbReference type="Proteomes" id="UP000184474"/>
    </source>
</evidence>
<evidence type="ECO:0000313" key="5">
    <source>
        <dbReference type="EMBL" id="SHK16492.1"/>
    </source>
</evidence>
<proteinExistence type="predicted"/>
<sequence>MGTTKTEGFESRITEMADILKALGHPARLAIMEYLAKSPSCICNDIVGELPLAQPTISRHLSELKRVGLIKGSIEGKNICYCIDEQTWMRVKGALAEISEILTVNKNCC</sequence>
<reference evidence="6" key="1">
    <citation type="submission" date="2016-11" db="EMBL/GenBank/DDBJ databases">
        <authorList>
            <person name="Varghese N."/>
            <person name="Submissions S."/>
        </authorList>
    </citation>
    <scope>NUCLEOTIDE SEQUENCE [LARGE SCALE GENOMIC DNA]</scope>
    <source>
        <strain evidence="6">DSM 26134</strain>
    </source>
</reference>
<dbReference type="GO" id="GO:0003677">
    <property type="term" value="F:DNA binding"/>
    <property type="evidence" value="ECO:0007669"/>
    <property type="project" value="UniProtKB-KW"/>
</dbReference>
<dbReference type="PROSITE" id="PS50987">
    <property type="entry name" value="HTH_ARSR_2"/>
    <property type="match status" value="1"/>
</dbReference>
<dbReference type="InterPro" id="IPR036388">
    <property type="entry name" value="WH-like_DNA-bd_sf"/>
</dbReference>
<name>A0A1M6Q8B3_REIAG</name>
<evidence type="ECO:0000256" key="2">
    <source>
        <dbReference type="ARBA" id="ARBA00023125"/>
    </source>
</evidence>
<gene>
    <name evidence="5" type="ORF">SAMN04488028_103214</name>
</gene>
<dbReference type="AlphaFoldDB" id="A0A1M6Q8B3"/>
<dbReference type="InterPro" id="IPR051081">
    <property type="entry name" value="HTH_MetalResp_TranReg"/>
</dbReference>
<dbReference type="SUPFAM" id="SSF46785">
    <property type="entry name" value="Winged helix' DNA-binding domain"/>
    <property type="match status" value="1"/>
</dbReference>
<feature type="domain" description="HTH arsR-type" evidence="4">
    <location>
        <begin position="9"/>
        <end position="106"/>
    </location>
</feature>
<dbReference type="PANTHER" id="PTHR33154:SF15">
    <property type="entry name" value="REGULATORY PROTEIN ARSR"/>
    <property type="match status" value="1"/>
</dbReference>
<dbReference type="STRING" id="156994.SAMN04488028_103214"/>
<protein>
    <submittedName>
        <fullName evidence="5">DNA-binding transcriptional regulator, ArsR family</fullName>
    </submittedName>
</protein>
<dbReference type="GO" id="GO:0003700">
    <property type="term" value="F:DNA-binding transcription factor activity"/>
    <property type="evidence" value="ECO:0007669"/>
    <property type="project" value="InterPro"/>
</dbReference>
<dbReference type="PANTHER" id="PTHR33154">
    <property type="entry name" value="TRANSCRIPTIONAL REGULATOR, ARSR FAMILY"/>
    <property type="match status" value="1"/>
</dbReference>
<dbReference type="SMART" id="SM00418">
    <property type="entry name" value="HTH_ARSR"/>
    <property type="match status" value="1"/>
</dbReference>
<keyword evidence="6" id="KW-1185">Reference proteome</keyword>
<evidence type="ECO:0000259" key="4">
    <source>
        <dbReference type="PROSITE" id="PS50987"/>
    </source>
</evidence>
<dbReference type="RefSeq" id="WP_073122223.1">
    <property type="nucleotide sequence ID" value="NZ_FRAA01000003.1"/>
</dbReference>
<dbReference type="InterPro" id="IPR011991">
    <property type="entry name" value="ArsR-like_HTH"/>
</dbReference>